<feature type="region of interest" description="Disordered" evidence="2">
    <location>
        <begin position="393"/>
        <end position="416"/>
    </location>
</feature>
<feature type="coiled-coil region" evidence="1">
    <location>
        <begin position="105"/>
        <end position="132"/>
    </location>
</feature>
<feature type="compositionally biased region" description="Low complexity" evidence="2">
    <location>
        <begin position="149"/>
        <end position="165"/>
    </location>
</feature>
<evidence type="ECO:0000259" key="3">
    <source>
        <dbReference type="Pfam" id="PF13598"/>
    </source>
</evidence>
<evidence type="ECO:0000313" key="5">
    <source>
        <dbReference type="EMBL" id="PAA65392.1"/>
    </source>
</evidence>
<evidence type="ECO:0000256" key="2">
    <source>
        <dbReference type="SAM" id="MobiDB-lite"/>
    </source>
</evidence>
<feature type="domain" description="DUF4140" evidence="4">
    <location>
        <begin position="36"/>
        <end position="135"/>
    </location>
</feature>
<feature type="region of interest" description="Disordered" evidence="2">
    <location>
        <begin position="354"/>
        <end position="379"/>
    </location>
</feature>
<comment type="caution">
    <text evidence="5">The sequence shown here is derived from an EMBL/GenBank/DDBJ whole genome shotgun (WGS) entry which is preliminary data.</text>
</comment>
<accession>A0A267EXD7</accession>
<proteinExistence type="predicted"/>
<keyword evidence="6" id="KW-1185">Reference proteome</keyword>
<feature type="coiled-coil region" evidence="1">
    <location>
        <begin position="217"/>
        <end position="251"/>
    </location>
</feature>
<dbReference type="Proteomes" id="UP000215902">
    <property type="component" value="Unassembled WGS sequence"/>
</dbReference>
<dbReference type="InterPro" id="IPR011935">
    <property type="entry name" value="CHP02231"/>
</dbReference>
<dbReference type="PANTHER" id="PTHR31005">
    <property type="entry name" value="DUF4139 DOMAIN-CONTAINING PROTEIN"/>
    <property type="match status" value="1"/>
</dbReference>
<reference evidence="5 6" key="1">
    <citation type="submission" date="2017-06" db="EMBL/GenBank/DDBJ databases">
        <title>A platform for efficient transgenesis in Macrostomum lignano, a flatworm model organism for stem cell research.</title>
        <authorList>
            <person name="Berezikov E."/>
        </authorList>
    </citation>
    <scope>NUCLEOTIDE SEQUENCE [LARGE SCALE GENOMIC DNA]</scope>
    <source>
        <strain evidence="5">DV1</strain>
        <tissue evidence="5">Whole organism</tissue>
    </source>
</reference>
<dbReference type="STRING" id="282301.A0A267EXD7"/>
<evidence type="ECO:0000313" key="6">
    <source>
        <dbReference type="Proteomes" id="UP000215902"/>
    </source>
</evidence>
<name>A0A267EXD7_9PLAT</name>
<feature type="compositionally biased region" description="Polar residues" evidence="2">
    <location>
        <begin position="168"/>
        <end position="181"/>
    </location>
</feature>
<keyword evidence="1" id="KW-0175">Coiled coil</keyword>
<feature type="compositionally biased region" description="Low complexity" evidence="2">
    <location>
        <begin position="393"/>
        <end position="403"/>
    </location>
</feature>
<dbReference type="Pfam" id="PF13600">
    <property type="entry name" value="DUF4140"/>
    <property type="match status" value="1"/>
</dbReference>
<protein>
    <recommendedName>
        <fullName evidence="7">DUF4139 domain-containing protein</fullName>
    </recommendedName>
</protein>
<feature type="region of interest" description="Disordered" evidence="2">
    <location>
        <begin position="1"/>
        <end position="24"/>
    </location>
</feature>
<feature type="region of interest" description="Disordered" evidence="2">
    <location>
        <begin position="146"/>
        <end position="181"/>
    </location>
</feature>
<dbReference type="EMBL" id="NIVC01001658">
    <property type="protein sequence ID" value="PAA65392.1"/>
    <property type="molecule type" value="Genomic_DNA"/>
</dbReference>
<evidence type="ECO:0000259" key="4">
    <source>
        <dbReference type="Pfam" id="PF13600"/>
    </source>
</evidence>
<dbReference type="InterPro" id="IPR037291">
    <property type="entry name" value="DUF4139"/>
</dbReference>
<dbReference type="OrthoDB" id="10068793at2759"/>
<dbReference type="AlphaFoldDB" id="A0A267EXD7"/>
<dbReference type="NCBIfam" id="TIGR02231">
    <property type="entry name" value="mucoidy inhibitor MuiA family protein"/>
    <property type="match status" value="1"/>
</dbReference>
<evidence type="ECO:0000256" key="1">
    <source>
        <dbReference type="SAM" id="Coils"/>
    </source>
</evidence>
<organism evidence="5 6">
    <name type="scientific">Macrostomum lignano</name>
    <dbReference type="NCBI Taxonomy" id="282301"/>
    <lineage>
        <taxon>Eukaryota</taxon>
        <taxon>Metazoa</taxon>
        <taxon>Spiralia</taxon>
        <taxon>Lophotrochozoa</taxon>
        <taxon>Platyhelminthes</taxon>
        <taxon>Rhabditophora</taxon>
        <taxon>Macrostomorpha</taxon>
        <taxon>Macrostomida</taxon>
        <taxon>Macrostomidae</taxon>
        <taxon>Macrostomum</taxon>
    </lineage>
</organism>
<gene>
    <name evidence="5" type="ORF">BOX15_Mlig000294g3</name>
</gene>
<feature type="compositionally biased region" description="Polar residues" evidence="2">
    <location>
        <begin position="367"/>
        <end position="376"/>
    </location>
</feature>
<feature type="domain" description="DUF4139" evidence="3">
    <location>
        <begin position="267"/>
        <end position="619"/>
    </location>
</feature>
<evidence type="ECO:0008006" key="7">
    <source>
        <dbReference type="Google" id="ProtNLM"/>
    </source>
</evidence>
<dbReference type="InterPro" id="IPR025554">
    <property type="entry name" value="DUF4140"/>
</dbReference>
<dbReference type="Pfam" id="PF13598">
    <property type="entry name" value="DUF4139"/>
    <property type="match status" value="1"/>
</dbReference>
<dbReference type="PANTHER" id="PTHR31005:SF8">
    <property type="entry name" value="DUF4139 DOMAIN-CONTAINING PROTEIN"/>
    <property type="match status" value="1"/>
</dbReference>
<sequence>MSLLVDENSFGETSTDPDEPQTRNTFNAASCTVKYVTVYLDRAEVCRILRPKVHAGENEILVRGLTPAIDKDSIRVEVKGPATIADVSFVAKYNRDDEEKKAALRAQTQASLAAEQRALESLANRQVRLLKQRDVLNSYADTLIKKPEPASGSGAAGPSASGAAADATESQDNASKSTGGNNNLHAAIDAFDPKHMDTLNSFFDLYEKQAGKLDDDLQETKVKIQAKEEAIKVLERQLRDIEARYAELQSREVSVVLESQEATQLELHFSYVVSRARWSPKYDIRVFSNESAMKIIYYGMVQQNTGEDWENAQISLSTSMPGVGGTVPPLTVQKAHFKSNKPVSFVSSVVGGGGGVSGSSPVRRAQSMRTGGSSTLRKSKHMPVDEILAAEAADDASMASEQAGRAGDTLRSGGSNIQSTQFEVPRLFTIPCDGEEHKVTIAIIDLCPTFEYESVPQRAPYAYLKAVVTNTSNYALLAGPTNIYVDNNFIGKSELKAAAPSEEFHCHLGADHGIKMSYKPMYKKREGGQSKTALFSHKQVIELRNTHQKPIRVQVIEPVPRPIEDKIKVNIVEPPKLNSEKYDKQKPIRLSKSHCVEWDVDLDAGEGKELVLRYNIELPAGETLEYTVSEN</sequence>